<proteinExistence type="predicted"/>
<sequence length="359" mass="39766">MKTIQIKFKTLLFALLVGIAFTSCSKDDEQSINSNLNLDQIQGSWTRVGGNQPANNGMKINVSGNSGVITYKAPGNSVELQIGDVKWKDIVAQDETNYRYEELGSNGSYYPSSLTFGVDDTLRISVDAAPGAGYIQKWVQNPSPVSQINDGLVAFYSFCGNANDESNNNNNATIFGATLTEDRYGNSDKAYLFDGINDYMEVENSQSLENLNSQMSMSVWFNTTEYYYTGKGWASLLAKSGNSTSLDSRQFSLFYNDDGDIYFNNDVVGNFSFDLDQWYNLTLTYDSGTVKTYVDGVLINDIAGIEPVVSNQLSLMIGYDTPGVTEYYNGILDDIRIYNRILSESEVTRLTNEDLGCSI</sequence>
<dbReference type="OrthoDB" id="1281073at2"/>
<evidence type="ECO:0000256" key="1">
    <source>
        <dbReference type="ARBA" id="ARBA00022729"/>
    </source>
</evidence>
<dbReference type="GO" id="GO:0004553">
    <property type="term" value="F:hydrolase activity, hydrolyzing O-glycosyl compounds"/>
    <property type="evidence" value="ECO:0007669"/>
    <property type="project" value="UniProtKB-ARBA"/>
</dbReference>
<evidence type="ECO:0000256" key="3">
    <source>
        <dbReference type="SAM" id="SignalP"/>
    </source>
</evidence>
<dbReference type="PROSITE" id="PS51257">
    <property type="entry name" value="PROKAR_LIPOPROTEIN"/>
    <property type="match status" value="1"/>
</dbReference>
<keyword evidence="1 3" id="KW-0732">Signal</keyword>
<dbReference type="PANTHER" id="PTHR42535">
    <property type="entry name" value="OOKINETE PROTEIN, PUTATIVE-RELATED"/>
    <property type="match status" value="1"/>
</dbReference>
<dbReference type="KEGG" id="asl:Aeqsu_2106"/>
<dbReference type="Pfam" id="PF13385">
    <property type="entry name" value="Laminin_G_3"/>
    <property type="match status" value="1"/>
</dbReference>
<name>I3YX51_AEQSU</name>
<dbReference type="RefSeq" id="WP_014782822.1">
    <property type="nucleotide sequence ID" value="NC_018013.1"/>
</dbReference>
<dbReference type="STRING" id="746697.Aeqsu_2106"/>
<dbReference type="SMART" id="SM00560">
    <property type="entry name" value="LamGL"/>
    <property type="match status" value="1"/>
</dbReference>
<keyword evidence="6" id="KW-1185">Reference proteome</keyword>
<reference evidence="5 6" key="1">
    <citation type="submission" date="2012-06" db="EMBL/GenBank/DDBJ databases">
        <title>The complete genome of Aequorivita sublithincola DSM 14238.</title>
        <authorList>
            <consortium name="US DOE Joint Genome Institute (JGI-PGF)"/>
            <person name="Lucas S."/>
            <person name="Copeland A."/>
            <person name="Lapidus A."/>
            <person name="Goodwin L."/>
            <person name="Pitluck S."/>
            <person name="Peters L."/>
            <person name="Munk A.C.C."/>
            <person name="Kyrpides N."/>
            <person name="Mavromatis K."/>
            <person name="Pagani I."/>
            <person name="Ivanova N."/>
            <person name="Ovchinnikova G."/>
            <person name="Zeytun A."/>
            <person name="Detter J.C."/>
            <person name="Han C."/>
            <person name="Land M."/>
            <person name="Hauser L."/>
            <person name="Markowitz V."/>
            <person name="Cheng J.-F."/>
            <person name="Hugenholtz P."/>
            <person name="Woyke T."/>
            <person name="Wu D."/>
            <person name="Tindall B."/>
            <person name="Faehnrich R."/>
            <person name="Brambilla E."/>
            <person name="Klenk H.-P."/>
            <person name="Eisen J.A."/>
        </authorList>
    </citation>
    <scope>NUCLEOTIDE SEQUENCE [LARGE SCALE GENOMIC DNA]</scope>
    <source>
        <strain evidence="6">DSM 14238 / LMG 21431 / ACAM 643 / 9-3</strain>
    </source>
</reference>
<dbReference type="AlphaFoldDB" id="I3YX51"/>
<dbReference type="Proteomes" id="UP000006049">
    <property type="component" value="Chromosome"/>
</dbReference>
<evidence type="ECO:0000313" key="5">
    <source>
        <dbReference type="EMBL" id="AFL81569.1"/>
    </source>
</evidence>
<keyword evidence="2" id="KW-1015">Disulfide bond</keyword>
<dbReference type="PANTHER" id="PTHR42535:SF2">
    <property type="entry name" value="CHROMOSOME UNDETERMINED SCAFFOLD_146, WHOLE GENOME SHOTGUN SEQUENCE"/>
    <property type="match status" value="1"/>
</dbReference>
<dbReference type="GO" id="GO:0005975">
    <property type="term" value="P:carbohydrate metabolic process"/>
    <property type="evidence" value="ECO:0007669"/>
    <property type="project" value="UniProtKB-ARBA"/>
</dbReference>
<dbReference type="eggNOG" id="COG2885">
    <property type="taxonomic scope" value="Bacteria"/>
</dbReference>
<evidence type="ECO:0000259" key="4">
    <source>
        <dbReference type="SMART" id="SM00560"/>
    </source>
</evidence>
<dbReference type="PATRIC" id="fig|746697.3.peg.2144"/>
<dbReference type="SUPFAM" id="SSF49899">
    <property type="entry name" value="Concanavalin A-like lectins/glucanases"/>
    <property type="match status" value="1"/>
</dbReference>
<dbReference type="InterPro" id="IPR013320">
    <property type="entry name" value="ConA-like_dom_sf"/>
</dbReference>
<dbReference type="EMBL" id="CP003280">
    <property type="protein sequence ID" value="AFL81569.1"/>
    <property type="molecule type" value="Genomic_DNA"/>
</dbReference>
<evidence type="ECO:0000313" key="6">
    <source>
        <dbReference type="Proteomes" id="UP000006049"/>
    </source>
</evidence>
<feature type="domain" description="LamG-like jellyroll fold" evidence="4">
    <location>
        <begin position="213"/>
        <end position="345"/>
    </location>
</feature>
<organism evidence="5 6">
    <name type="scientific">Aequorivita sublithincola (strain DSM 14238 / LMG 21431 / ACAM 643 / 9-3)</name>
    <dbReference type="NCBI Taxonomy" id="746697"/>
    <lineage>
        <taxon>Bacteria</taxon>
        <taxon>Pseudomonadati</taxon>
        <taxon>Bacteroidota</taxon>
        <taxon>Flavobacteriia</taxon>
        <taxon>Flavobacteriales</taxon>
        <taxon>Flavobacteriaceae</taxon>
        <taxon>Aequorivita</taxon>
    </lineage>
</organism>
<feature type="signal peptide" evidence="3">
    <location>
        <begin position="1"/>
        <end position="25"/>
    </location>
</feature>
<dbReference type="Gene3D" id="2.60.120.200">
    <property type="match status" value="1"/>
</dbReference>
<accession>I3YX51</accession>
<feature type="chain" id="PRO_5003684320" description="LamG-like jellyroll fold domain-containing protein" evidence="3">
    <location>
        <begin position="26"/>
        <end position="359"/>
    </location>
</feature>
<evidence type="ECO:0000256" key="2">
    <source>
        <dbReference type="ARBA" id="ARBA00023157"/>
    </source>
</evidence>
<protein>
    <recommendedName>
        <fullName evidence="4">LamG-like jellyroll fold domain-containing protein</fullName>
    </recommendedName>
</protein>
<gene>
    <name evidence="5" type="ordered locus">Aeqsu_2106</name>
</gene>
<dbReference type="InterPro" id="IPR006558">
    <property type="entry name" value="LamG-like"/>
</dbReference>
<dbReference type="HOGENOM" id="CLU_766729_0_0_10"/>